<feature type="transmembrane region" description="Helical" evidence="1">
    <location>
        <begin position="121"/>
        <end position="141"/>
    </location>
</feature>
<feature type="transmembrane region" description="Helical" evidence="1">
    <location>
        <begin position="90"/>
        <end position="115"/>
    </location>
</feature>
<comment type="caution">
    <text evidence="2">The sequence shown here is derived from an EMBL/GenBank/DDBJ whole genome shotgun (WGS) entry which is preliminary data.</text>
</comment>
<dbReference type="EMBL" id="VSSQ01003144">
    <property type="protein sequence ID" value="MPM19266.1"/>
    <property type="molecule type" value="Genomic_DNA"/>
</dbReference>
<keyword evidence="1" id="KW-1133">Transmembrane helix</keyword>
<feature type="transmembrane region" description="Helical" evidence="1">
    <location>
        <begin position="188"/>
        <end position="209"/>
    </location>
</feature>
<keyword evidence="1" id="KW-0812">Transmembrane</keyword>
<gene>
    <name evidence="2" type="ORF">SDC9_65687</name>
</gene>
<name>A0A644XSS2_9ZZZZ</name>
<protein>
    <submittedName>
        <fullName evidence="2">Uncharacterized protein</fullName>
    </submittedName>
</protein>
<reference evidence="2" key="1">
    <citation type="submission" date="2019-08" db="EMBL/GenBank/DDBJ databases">
        <authorList>
            <person name="Kucharzyk K."/>
            <person name="Murdoch R.W."/>
            <person name="Higgins S."/>
            <person name="Loffler F."/>
        </authorList>
    </citation>
    <scope>NUCLEOTIDE SEQUENCE</scope>
</reference>
<feature type="transmembrane region" description="Helical" evidence="1">
    <location>
        <begin position="161"/>
        <end position="182"/>
    </location>
</feature>
<proteinExistence type="predicted"/>
<sequence>MGKSKLPDKKSTFKRKATAAAVGVTAACSIALASVAPSASELFAGATQPETGVSSATVSKRNAANSASAQPSRGDRLRARLRGLFLAEPSILRGVILLPFWAAGKALLALLSVLFTALSPVWQVLLVVLFNALLLFGLFALVYKLLFPNKRLRDLLTKRNIIMLAAGSLMLSAADVVLRAFWEEYRPISVAVKLVLALLVLALLCWRIFGKRKPRPAPVPAA</sequence>
<dbReference type="AlphaFoldDB" id="A0A644XSS2"/>
<evidence type="ECO:0000313" key="2">
    <source>
        <dbReference type="EMBL" id="MPM19266.1"/>
    </source>
</evidence>
<organism evidence="2">
    <name type="scientific">bioreactor metagenome</name>
    <dbReference type="NCBI Taxonomy" id="1076179"/>
    <lineage>
        <taxon>unclassified sequences</taxon>
        <taxon>metagenomes</taxon>
        <taxon>ecological metagenomes</taxon>
    </lineage>
</organism>
<accession>A0A644XSS2</accession>
<dbReference type="PROSITE" id="PS51257">
    <property type="entry name" value="PROKAR_LIPOPROTEIN"/>
    <property type="match status" value="1"/>
</dbReference>
<evidence type="ECO:0000256" key="1">
    <source>
        <dbReference type="SAM" id="Phobius"/>
    </source>
</evidence>
<keyword evidence="1" id="KW-0472">Membrane</keyword>